<accession>A3IZ06</accession>
<dbReference type="AlphaFoldDB" id="A3IZ06"/>
<comment type="caution">
    <text evidence="1">The sequence shown here is derived from an EMBL/GenBank/DDBJ whole genome shotgun (WGS) entry which is preliminary data.</text>
</comment>
<dbReference type="Proteomes" id="UP000003781">
    <property type="component" value="Unassembled WGS sequence"/>
</dbReference>
<proteinExistence type="predicted"/>
<evidence type="ECO:0000313" key="1">
    <source>
        <dbReference type="EMBL" id="EAZ88307.1"/>
    </source>
</evidence>
<dbReference type="EMBL" id="AAXW01000091">
    <property type="protein sequence ID" value="EAZ88307.1"/>
    <property type="molecule type" value="Genomic_DNA"/>
</dbReference>
<keyword evidence="2" id="KW-1185">Reference proteome</keyword>
<reference evidence="1 2" key="1">
    <citation type="submission" date="2007-03" db="EMBL/GenBank/DDBJ databases">
        <authorList>
            <person name="Stal L."/>
            <person name="Ferriera S."/>
            <person name="Johnson J."/>
            <person name="Kravitz S."/>
            <person name="Beeson K."/>
            <person name="Sutton G."/>
            <person name="Rogers Y.-H."/>
            <person name="Friedman R."/>
            <person name="Frazier M."/>
            <person name="Venter J.C."/>
        </authorList>
    </citation>
    <scope>NUCLEOTIDE SEQUENCE [LARGE SCALE GENOMIC DNA]</scope>
    <source>
        <strain evidence="1 2">CCY0110</strain>
    </source>
</reference>
<name>A3IZ06_9CHRO</name>
<sequence>MNISISESTYLELVKHLEINAQTDADAQILLDKLRQEAKPTQQLSSSAFLIDGISNKPKYSV</sequence>
<protein>
    <submittedName>
        <fullName evidence="1">Uncharacterized protein</fullName>
    </submittedName>
</protein>
<organism evidence="1 2">
    <name type="scientific">Crocosphaera chwakensis CCY0110</name>
    <dbReference type="NCBI Taxonomy" id="391612"/>
    <lineage>
        <taxon>Bacteria</taxon>
        <taxon>Bacillati</taxon>
        <taxon>Cyanobacteriota</taxon>
        <taxon>Cyanophyceae</taxon>
        <taxon>Oscillatoriophycideae</taxon>
        <taxon>Chroococcales</taxon>
        <taxon>Aphanothecaceae</taxon>
        <taxon>Crocosphaera</taxon>
        <taxon>Crocosphaera chwakensis</taxon>
    </lineage>
</organism>
<dbReference type="RefSeq" id="WP_008278624.1">
    <property type="nucleotide sequence ID" value="NZ_AAXW01000091.1"/>
</dbReference>
<gene>
    <name evidence="1" type="ORF">CY0110_14415</name>
</gene>
<evidence type="ECO:0000313" key="2">
    <source>
        <dbReference type="Proteomes" id="UP000003781"/>
    </source>
</evidence>